<accession>A0AA35WMS9</accession>
<feature type="non-terminal residue" evidence="2">
    <location>
        <position position="1"/>
    </location>
</feature>
<proteinExistence type="predicted"/>
<sequence>SWSGTARVCRTDYSLSIRDRSSGFIHLRIVYERSGYVLGQFSSHFQTVPECIFFYTQQRLNIRGTDHKKLRYPVPRDHYKP</sequence>
<keyword evidence="3" id="KW-1185">Reference proteome</keyword>
<dbReference type="SUPFAM" id="SSF55550">
    <property type="entry name" value="SH2 domain"/>
    <property type="match status" value="1"/>
</dbReference>
<evidence type="ECO:0000313" key="2">
    <source>
        <dbReference type="EMBL" id="CAI8020170.1"/>
    </source>
</evidence>
<comment type="caution">
    <text evidence="2">The sequence shown here is derived from an EMBL/GenBank/DDBJ whole genome shotgun (WGS) entry which is preliminary data.</text>
</comment>
<dbReference type="GO" id="GO:0001784">
    <property type="term" value="F:phosphotyrosine residue binding"/>
    <property type="evidence" value="ECO:0007669"/>
    <property type="project" value="TreeGrafter"/>
</dbReference>
<dbReference type="AlphaFoldDB" id="A0AA35WMS9"/>
<gene>
    <name evidence="2" type="ORF">GBAR_LOCUS12068</name>
</gene>
<dbReference type="EMBL" id="CASHTH010001805">
    <property type="protein sequence ID" value="CAI8020170.1"/>
    <property type="molecule type" value="Genomic_DNA"/>
</dbReference>
<dbReference type="InterPro" id="IPR036860">
    <property type="entry name" value="SH2_dom_sf"/>
</dbReference>
<dbReference type="PANTHER" id="PTHR15127">
    <property type="entry name" value="HEAVYWEIGHT, ISOFORM A"/>
    <property type="match status" value="1"/>
</dbReference>
<dbReference type="InterPro" id="IPR051846">
    <property type="entry name" value="SH2_domain_adapters"/>
</dbReference>
<evidence type="ECO:0000313" key="3">
    <source>
        <dbReference type="Proteomes" id="UP001174909"/>
    </source>
</evidence>
<protein>
    <submittedName>
        <fullName evidence="2">SH2 domain-containing adapter protein B</fullName>
    </submittedName>
</protein>
<dbReference type="Proteomes" id="UP001174909">
    <property type="component" value="Unassembled WGS sequence"/>
</dbReference>
<dbReference type="PANTHER" id="PTHR15127:SF32">
    <property type="entry name" value="HEAVYWEIGHT, ISOFORM A"/>
    <property type="match status" value="1"/>
</dbReference>
<name>A0AA35WMS9_GEOBA</name>
<reference evidence="2" key="1">
    <citation type="submission" date="2023-03" db="EMBL/GenBank/DDBJ databases">
        <authorList>
            <person name="Steffen K."/>
            <person name="Cardenas P."/>
        </authorList>
    </citation>
    <scope>NUCLEOTIDE SEQUENCE</scope>
</reference>
<organism evidence="2 3">
    <name type="scientific">Geodia barretti</name>
    <name type="common">Barrett's horny sponge</name>
    <dbReference type="NCBI Taxonomy" id="519541"/>
    <lineage>
        <taxon>Eukaryota</taxon>
        <taxon>Metazoa</taxon>
        <taxon>Porifera</taxon>
        <taxon>Demospongiae</taxon>
        <taxon>Heteroscleromorpha</taxon>
        <taxon>Tetractinellida</taxon>
        <taxon>Astrophorina</taxon>
        <taxon>Geodiidae</taxon>
        <taxon>Geodia</taxon>
    </lineage>
</organism>
<dbReference type="Gene3D" id="3.30.505.10">
    <property type="entry name" value="SH2 domain"/>
    <property type="match status" value="1"/>
</dbReference>
<keyword evidence="1" id="KW-0727">SH2 domain</keyword>
<evidence type="ECO:0000256" key="1">
    <source>
        <dbReference type="ARBA" id="ARBA00022999"/>
    </source>
</evidence>